<dbReference type="PROSITE" id="PS01097">
    <property type="entry name" value="HUPF_HYPC"/>
    <property type="match status" value="1"/>
</dbReference>
<dbReference type="InterPro" id="IPR019812">
    <property type="entry name" value="Hydgase_assmbl_chp_CS"/>
</dbReference>
<accession>A0A238ZEX4</accession>
<dbReference type="PANTHER" id="PTHR35177:SF2">
    <property type="entry name" value="HYDROGENASE MATURATION FACTOR HYBG"/>
    <property type="match status" value="1"/>
</dbReference>
<dbReference type="FunFam" id="2.30.30.140:FF:000022">
    <property type="entry name" value="Hydrogenase assembly chaperone HybG"/>
    <property type="match status" value="1"/>
</dbReference>
<dbReference type="Gene3D" id="2.30.30.140">
    <property type="match status" value="1"/>
</dbReference>
<protein>
    <submittedName>
        <fullName evidence="2">Hydrogenase maturation protein HypC</fullName>
    </submittedName>
</protein>
<dbReference type="Proteomes" id="UP000198403">
    <property type="component" value="Unassembled WGS sequence"/>
</dbReference>
<dbReference type="NCBIfam" id="TIGR00074">
    <property type="entry name" value="hypC_hupF"/>
    <property type="match status" value="1"/>
</dbReference>
<dbReference type="GO" id="GO:0005506">
    <property type="term" value="F:iron ion binding"/>
    <property type="evidence" value="ECO:0007669"/>
    <property type="project" value="TreeGrafter"/>
</dbReference>
<evidence type="ECO:0000313" key="3">
    <source>
        <dbReference type="Proteomes" id="UP000198403"/>
    </source>
</evidence>
<evidence type="ECO:0000313" key="2">
    <source>
        <dbReference type="EMBL" id="SNR81632.1"/>
    </source>
</evidence>
<dbReference type="AlphaFoldDB" id="A0A238ZEX4"/>
<evidence type="ECO:0000256" key="1">
    <source>
        <dbReference type="ARBA" id="ARBA00006018"/>
    </source>
</evidence>
<name>A0A238ZEX4_9ACTN</name>
<keyword evidence="3" id="KW-1185">Reference proteome</keyword>
<dbReference type="GO" id="GO:0051604">
    <property type="term" value="P:protein maturation"/>
    <property type="evidence" value="ECO:0007669"/>
    <property type="project" value="TreeGrafter"/>
</dbReference>
<dbReference type="EMBL" id="FZNO01000028">
    <property type="protein sequence ID" value="SNR81632.1"/>
    <property type="molecule type" value="Genomic_DNA"/>
</dbReference>
<dbReference type="InterPro" id="IPR001109">
    <property type="entry name" value="Hydrogenase_HupF/HypC"/>
</dbReference>
<dbReference type="RefSeq" id="WP_089338341.1">
    <property type="nucleotide sequence ID" value="NZ_FZNO01000028.1"/>
</dbReference>
<dbReference type="OrthoDB" id="9806017at2"/>
<dbReference type="GO" id="GO:1902670">
    <property type="term" value="F:carbon dioxide binding"/>
    <property type="evidence" value="ECO:0007669"/>
    <property type="project" value="TreeGrafter"/>
</dbReference>
<reference evidence="2 3" key="1">
    <citation type="submission" date="2017-06" db="EMBL/GenBank/DDBJ databases">
        <authorList>
            <person name="Kim H.J."/>
            <person name="Triplett B.A."/>
        </authorList>
    </citation>
    <scope>NUCLEOTIDE SEQUENCE [LARGE SCALE GENOMIC DNA]</scope>
    <source>
        <strain evidence="2 3">DSM 44272</strain>
    </source>
</reference>
<dbReference type="PANTHER" id="PTHR35177">
    <property type="entry name" value="HYDROGENASE MATURATION FACTOR HYBG"/>
    <property type="match status" value="1"/>
</dbReference>
<organism evidence="2 3">
    <name type="scientific">Blastococcus mobilis</name>
    <dbReference type="NCBI Taxonomy" id="1938746"/>
    <lineage>
        <taxon>Bacteria</taxon>
        <taxon>Bacillati</taxon>
        <taxon>Actinomycetota</taxon>
        <taxon>Actinomycetes</taxon>
        <taxon>Geodermatophilales</taxon>
        <taxon>Geodermatophilaceae</taxon>
        <taxon>Blastococcus</taxon>
    </lineage>
</organism>
<comment type="similarity">
    <text evidence="1">Belongs to the HupF/HypC family.</text>
</comment>
<dbReference type="Pfam" id="PF01455">
    <property type="entry name" value="HupF_HypC"/>
    <property type="match status" value="1"/>
</dbReference>
<sequence length="106" mass="11097">MCLGIPGQIVAISDPAALRAKVDVDGVRREVSVALIGLDGPGGARVGDWVLVHVGFAMAVIDEAEAKETLDALKRLGDMYEQELSDYSAIVEGLHPDPAAPRATTS</sequence>
<dbReference type="SUPFAM" id="SSF159127">
    <property type="entry name" value="HupF/HypC-like"/>
    <property type="match status" value="1"/>
</dbReference>
<dbReference type="PRINTS" id="PR00445">
    <property type="entry name" value="HUPFHYPC"/>
</dbReference>
<gene>
    <name evidence="2" type="ORF">SAMN06272737_1288</name>
</gene>
<proteinExistence type="inferred from homology"/>